<protein>
    <recommendedName>
        <fullName evidence="2">Nitrogen regulatory protein areA GATA-like domain-containing protein</fullName>
    </recommendedName>
</protein>
<evidence type="ECO:0000313" key="4">
    <source>
        <dbReference type="Proteomes" id="UP000567179"/>
    </source>
</evidence>
<dbReference type="PANTHER" id="PTHR28051">
    <property type="entry name" value="PROTEIN MTL1-RELATED"/>
    <property type="match status" value="1"/>
</dbReference>
<evidence type="ECO:0000256" key="1">
    <source>
        <dbReference type="SAM" id="MobiDB-lite"/>
    </source>
</evidence>
<dbReference type="Pfam" id="PF08550">
    <property type="entry name" value="GATA_AreA"/>
    <property type="match status" value="1"/>
</dbReference>
<feature type="region of interest" description="Disordered" evidence="1">
    <location>
        <begin position="686"/>
        <end position="785"/>
    </location>
</feature>
<comment type="caution">
    <text evidence="3">The sequence shown here is derived from an EMBL/GenBank/DDBJ whole genome shotgun (WGS) entry which is preliminary data.</text>
</comment>
<organism evidence="3 4">
    <name type="scientific">Psilocybe cf. subviscida</name>
    <dbReference type="NCBI Taxonomy" id="2480587"/>
    <lineage>
        <taxon>Eukaryota</taxon>
        <taxon>Fungi</taxon>
        <taxon>Dikarya</taxon>
        <taxon>Basidiomycota</taxon>
        <taxon>Agaricomycotina</taxon>
        <taxon>Agaricomycetes</taxon>
        <taxon>Agaricomycetidae</taxon>
        <taxon>Agaricales</taxon>
        <taxon>Agaricineae</taxon>
        <taxon>Strophariaceae</taxon>
        <taxon>Psilocybe</taxon>
    </lineage>
</organism>
<gene>
    <name evidence="3" type="ORF">D9619_006287</name>
</gene>
<feature type="region of interest" description="Disordered" evidence="1">
    <location>
        <begin position="214"/>
        <end position="359"/>
    </location>
</feature>
<dbReference type="GO" id="GO:0042149">
    <property type="term" value="P:cellular response to glucose starvation"/>
    <property type="evidence" value="ECO:0007669"/>
    <property type="project" value="TreeGrafter"/>
</dbReference>
<evidence type="ECO:0000313" key="3">
    <source>
        <dbReference type="EMBL" id="KAF5316560.1"/>
    </source>
</evidence>
<proteinExistence type="predicted"/>
<feature type="domain" description="Nitrogen regulatory protein areA GATA-like" evidence="2">
    <location>
        <begin position="96"/>
        <end position="123"/>
    </location>
</feature>
<evidence type="ECO:0000259" key="2">
    <source>
        <dbReference type="Pfam" id="PF08550"/>
    </source>
</evidence>
<reference evidence="3 4" key="1">
    <citation type="journal article" date="2020" name="ISME J.">
        <title>Uncovering the hidden diversity of litter-decomposition mechanisms in mushroom-forming fungi.</title>
        <authorList>
            <person name="Floudas D."/>
            <person name="Bentzer J."/>
            <person name="Ahren D."/>
            <person name="Johansson T."/>
            <person name="Persson P."/>
            <person name="Tunlid A."/>
        </authorList>
    </citation>
    <scope>NUCLEOTIDE SEQUENCE [LARGE SCALE GENOMIC DNA]</scope>
    <source>
        <strain evidence="3 4">CBS 101986</strain>
    </source>
</reference>
<dbReference type="Proteomes" id="UP000567179">
    <property type="component" value="Unassembled WGS sequence"/>
</dbReference>
<sequence>MQAIDSDSGQWITLSTICDMDAATVGEGGGGGSRTSTTSPFSPFPSRPPPMAHYLPVLLVSVNTNAVPDDSALVTLPRGQVDYLSHEWQEEDVWRSWRNMTRQKNAIANGARLENASWRTWWKQRNKLKTVSPETLNWLKDSDVTWLYGPLHTAVEWTPPPKPQPVPDSVDAVNPASAYDRLDLSNPSFLNIANARRAEARPAKPILKHRSIGELLTGGDYQPSTVVSPMDSEDDEDDDKSPNSPQSHHDKNVGTPMRPSLTHTKSDTHIIRWGGSRAFRKDSPPRIDPPGFDAHNANYFPPHDSTSSLIPSTSSASIPSSSHPGFAAAPEAIRSSVSQDSTSTSSGGHEKPEKQKKKHISFNTFVEQYIAIEKPKKNASGFFGAIGPAQYGSLYGAGSSASFNSIGNHNDDGVCIAGEEAFIDDDGYDEDEEEDDDDLMFKRRNSAAWQSEMEIGAAMGVRAIRDDSDESPADEGLEDVDEVVEEDEEDGEDDGVIQIRSRRGSSSSTLRPAVFKTPKKNSRSSRSQSKVSTSSSSSATSTSSAASGSSQSHGTTPGTSTSTSPNSSLSPSRKPRKNSATSTVSAGSGLTATPSDASTSTNLPNETSRKRVPSSSYRPSTLPPGYTPSYHAHRPPLIRTPSEHVHVTIAPIAPTLLKTTGAWSEGFGDDASDDGGFGGLYGWASGSLDKAKSDRSRSGSSSRSGSRSGSGSGERERDGNRQSGRNHGRGNGFSSPTIDLDPARDLGIPTNGGGYIANPSHGEESIRRGRRWGFDPEDEDSAQVSDGTPVELVYVPPLGSNYSFGMNGVHYGGGPYADGIYNINGGYMQQGGLEEEVEEAEQDPTGVHDEDDDDEGSADAVYHHPPLSSSPGLGTTAPIPIASVTQYPPIPEVANGTMRGSQNFTVSTSAPKSTAFMQQRPGAGTILGANSPSVKTVSNNNTNLEEEDENDFFGDLI</sequence>
<feature type="region of interest" description="Disordered" evidence="1">
    <location>
        <begin position="922"/>
        <end position="957"/>
    </location>
</feature>
<feature type="compositionally biased region" description="Acidic residues" evidence="1">
    <location>
        <begin position="833"/>
        <end position="842"/>
    </location>
</feature>
<dbReference type="OrthoDB" id="5563539at2759"/>
<feature type="compositionally biased region" description="Low complexity" evidence="1">
    <location>
        <begin position="305"/>
        <end position="322"/>
    </location>
</feature>
<keyword evidence="4" id="KW-1185">Reference proteome</keyword>
<feature type="compositionally biased region" description="Acidic residues" evidence="1">
    <location>
        <begin position="944"/>
        <end position="957"/>
    </location>
</feature>
<dbReference type="GO" id="GO:0005773">
    <property type="term" value="C:vacuole"/>
    <property type="evidence" value="ECO:0007669"/>
    <property type="project" value="GOC"/>
</dbReference>
<feature type="region of interest" description="Disordered" evidence="1">
    <location>
        <begin position="467"/>
        <end position="637"/>
    </location>
</feature>
<dbReference type="EMBL" id="JAACJJ010000042">
    <property type="protein sequence ID" value="KAF5316560.1"/>
    <property type="molecule type" value="Genomic_DNA"/>
</dbReference>
<dbReference type="InterPro" id="IPR052292">
    <property type="entry name" value="Glucose_repression_reg"/>
</dbReference>
<feature type="compositionally biased region" description="Low complexity" evidence="1">
    <location>
        <begin position="335"/>
        <end position="346"/>
    </location>
</feature>
<feature type="compositionally biased region" description="Acidic residues" evidence="1">
    <location>
        <begin position="467"/>
        <end position="495"/>
    </location>
</feature>
<feature type="compositionally biased region" description="Polar residues" evidence="1">
    <location>
        <begin position="578"/>
        <end position="606"/>
    </location>
</feature>
<dbReference type="InterPro" id="IPR013860">
    <property type="entry name" value="AreA_GATA"/>
</dbReference>
<feature type="compositionally biased region" description="Polar residues" evidence="1">
    <location>
        <begin position="928"/>
        <end position="938"/>
    </location>
</feature>
<feature type="compositionally biased region" description="Low complexity" evidence="1">
    <location>
        <begin position="698"/>
        <end position="709"/>
    </location>
</feature>
<dbReference type="PANTHER" id="PTHR28051:SF1">
    <property type="entry name" value="PROTEIN MTL1-RELATED"/>
    <property type="match status" value="1"/>
</dbReference>
<feature type="region of interest" description="Disordered" evidence="1">
    <location>
        <begin position="25"/>
        <end position="44"/>
    </location>
</feature>
<accession>A0A8H5B4Q3</accession>
<name>A0A8H5B4Q3_9AGAR</name>
<feature type="compositionally biased region" description="Low complexity" evidence="1">
    <location>
        <begin position="524"/>
        <end position="572"/>
    </location>
</feature>
<dbReference type="GO" id="GO:0007039">
    <property type="term" value="P:protein catabolic process in the vacuole"/>
    <property type="evidence" value="ECO:0007669"/>
    <property type="project" value="TreeGrafter"/>
</dbReference>
<dbReference type="AlphaFoldDB" id="A0A8H5B4Q3"/>
<feature type="region of interest" description="Disordered" evidence="1">
    <location>
        <begin position="833"/>
        <end position="877"/>
    </location>
</feature>